<dbReference type="AlphaFoldDB" id="A0A6P7TYD9"/>
<dbReference type="Pfam" id="PF01633">
    <property type="entry name" value="Choline_kinase"/>
    <property type="match status" value="1"/>
</dbReference>
<dbReference type="GO" id="GO:0004103">
    <property type="term" value="F:choline kinase activity"/>
    <property type="evidence" value="ECO:0007669"/>
    <property type="project" value="TreeGrafter"/>
</dbReference>
<evidence type="ECO:0000256" key="2">
    <source>
        <dbReference type="ARBA" id="ARBA00023264"/>
    </source>
</evidence>
<dbReference type="Gene3D" id="3.30.200.20">
    <property type="entry name" value="Phosphorylase Kinase, domain 1"/>
    <property type="match status" value="1"/>
</dbReference>
<organism evidence="4 5">
    <name type="scientific">Octopus sinensis</name>
    <name type="common">East Asian common octopus</name>
    <dbReference type="NCBI Taxonomy" id="2607531"/>
    <lineage>
        <taxon>Eukaryota</taxon>
        <taxon>Metazoa</taxon>
        <taxon>Spiralia</taxon>
        <taxon>Lophotrochozoa</taxon>
        <taxon>Mollusca</taxon>
        <taxon>Cephalopoda</taxon>
        <taxon>Coleoidea</taxon>
        <taxon>Octopodiformes</taxon>
        <taxon>Octopoda</taxon>
        <taxon>Incirrata</taxon>
        <taxon>Octopodidae</taxon>
        <taxon>Octopus</taxon>
    </lineage>
</organism>
<proteinExistence type="inferred from homology"/>
<sequence length="355" mass="40725">MSKPHTLTDEEIVPTIAKYNNTFELVPTNQKELTVQYQHYILEKCIEYIGNQWKGLSVPQVTIKRITSGTSNIIFTVTLNSQPNDNSPKTVLVRIYGRFLSASFRNQLKDAVVFAILSERSLGPKLYGIFECGRSQGLSPLDIRSSRIYPLVASRMAQIHNLNVPISKSPRFLFETMRAWLEEAEKVAKDFEGIGDQLILADNQSPVCFCHNDLQAGNILLRSSEASLSPDDLLVIDYEYCSYNYRDYDLANFFCELSFEYSNDYEDGFFYFPDRVPTLREKVVFVLTVQEDFIRAYIDNWNFFSDNLISMEDIKSAMKSVEVFELASHIFWTLWSIRQSQSSSIGFGYAVLFSG</sequence>
<keyword evidence="4" id="KW-1185">Reference proteome</keyword>
<dbReference type="SUPFAM" id="SSF56112">
    <property type="entry name" value="Protein kinase-like (PK-like)"/>
    <property type="match status" value="1"/>
</dbReference>
<evidence type="ECO:0000313" key="4">
    <source>
        <dbReference type="Proteomes" id="UP000515154"/>
    </source>
</evidence>
<keyword evidence="2" id="KW-1208">Phospholipid metabolism</keyword>
<dbReference type="GO" id="GO:0005737">
    <property type="term" value="C:cytoplasm"/>
    <property type="evidence" value="ECO:0007669"/>
    <property type="project" value="TreeGrafter"/>
</dbReference>
<dbReference type="KEGG" id="osn:115228507"/>
<evidence type="ECO:0000313" key="5">
    <source>
        <dbReference type="RefSeq" id="XP_029654940.1"/>
    </source>
</evidence>
<keyword evidence="1" id="KW-0443">Lipid metabolism</keyword>
<dbReference type="InterPro" id="IPR011009">
    <property type="entry name" value="Kinase-like_dom_sf"/>
</dbReference>
<dbReference type="Proteomes" id="UP000515154">
    <property type="component" value="Unplaced"/>
</dbReference>
<comment type="similarity">
    <text evidence="3">Belongs to the choline/ethanolamine kinase family.</text>
</comment>
<dbReference type="GO" id="GO:0004305">
    <property type="term" value="F:ethanolamine kinase activity"/>
    <property type="evidence" value="ECO:0007669"/>
    <property type="project" value="TreeGrafter"/>
</dbReference>
<reference evidence="5" key="1">
    <citation type="submission" date="2025-08" db="UniProtKB">
        <authorList>
            <consortium name="RefSeq"/>
        </authorList>
    </citation>
    <scope>IDENTIFICATION</scope>
</reference>
<dbReference type="PANTHER" id="PTHR22603">
    <property type="entry name" value="CHOLINE/ETHANOALAMINE KINASE"/>
    <property type="match status" value="1"/>
</dbReference>
<evidence type="ECO:0000256" key="3">
    <source>
        <dbReference type="ARBA" id="ARBA00038211"/>
    </source>
</evidence>
<name>A0A6P7TYD9_9MOLL</name>
<keyword evidence="1" id="KW-0594">Phospholipid biosynthesis</keyword>
<dbReference type="PANTHER" id="PTHR22603:SF93">
    <property type="entry name" value="RE24176P"/>
    <property type="match status" value="1"/>
</dbReference>
<dbReference type="GO" id="GO:0006646">
    <property type="term" value="P:phosphatidylethanolamine biosynthetic process"/>
    <property type="evidence" value="ECO:0007669"/>
    <property type="project" value="TreeGrafter"/>
</dbReference>
<keyword evidence="1" id="KW-0444">Lipid biosynthesis</keyword>
<dbReference type="RefSeq" id="XP_029654940.1">
    <property type="nucleotide sequence ID" value="XM_029799080.1"/>
</dbReference>
<evidence type="ECO:0000256" key="1">
    <source>
        <dbReference type="ARBA" id="ARBA00023209"/>
    </source>
</evidence>
<gene>
    <name evidence="5" type="primary">LOC115228507</name>
</gene>
<dbReference type="Gene3D" id="3.90.1200.10">
    <property type="match status" value="1"/>
</dbReference>
<accession>A0A6P7TYD9</accession>
<protein>
    <submittedName>
        <fullName evidence="5">Choline/ethanolamine kinase-like</fullName>
    </submittedName>
</protein>